<comment type="caution">
    <text evidence="1">The sequence shown here is derived from an EMBL/GenBank/DDBJ whole genome shotgun (WGS) entry which is preliminary data.</text>
</comment>
<name>A0A2W7IGP3_9PROT</name>
<keyword evidence="2" id="KW-1185">Reference proteome</keyword>
<organism evidence="1 2">
    <name type="scientific">Humitalea rosea</name>
    <dbReference type="NCBI Taxonomy" id="990373"/>
    <lineage>
        <taxon>Bacteria</taxon>
        <taxon>Pseudomonadati</taxon>
        <taxon>Pseudomonadota</taxon>
        <taxon>Alphaproteobacteria</taxon>
        <taxon>Acetobacterales</taxon>
        <taxon>Roseomonadaceae</taxon>
        <taxon>Humitalea</taxon>
    </lineage>
</organism>
<protein>
    <submittedName>
        <fullName evidence="1">Uncharacterized protein</fullName>
    </submittedName>
</protein>
<dbReference type="AlphaFoldDB" id="A0A2W7IGP3"/>
<gene>
    <name evidence="1" type="ORF">C8P66_110129</name>
</gene>
<evidence type="ECO:0000313" key="1">
    <source>
        <dbReference type="EMBL" id="PZW45931.1"/>
    </source>
</evidence>
<dbReference type="RefSeq" id="WP_111398244.1">
    <property type="nucleotide sequence ID" value="NZ_QKYU01000010.1"/>
</dbReference>
<dbReference type="OrthoDB" id="1115380at2"/>
<dbReference type="Proteomes" id="UP000249688">
    <property type="component" value="Unassembled WGS sequence"/>
</dbReference>
<proteinExistence type="predicted"/>
<reference evidence="1 2" key="1">
    <citation type="submission" date="2018-06" db="EMBL/GenBank/DDBJ databases">
        <title>Genomic Encyclopedia of Archaeal and Bacterial Type Strains, Phase II (KMG-II): from individual species to whole genera.</title>
        <authorList>
            <person name="Goeker M."/>
        </authorList>
    </citation>
    <scope>NUCLEOTIDE SEQUENCE [LARGE SCALE GENOMIC DNA]</scope>
    <source>
        <strain evidence="1 2">DSM 24525</strain>
    </source>
</reference>
<sequence length="256" mass="25396">MERNGALIRDSVTELGAEARGQVALCASHGGGYAAAYAAARGVAGLLLHDAGIGRERAGVAGLEGLTIPAAACTGAPIGDGAALLAEGRLSVVNAAAAALGLHPGMGCGPALDRLLAAYLPPAPPAPPMEEARHLLRAGVWGLDSNSLVKPSDAGSIIVTGSHCALLGGRAATAVKADVRVAIYNDAGSATTRLPALDARGIAGAAVSCFSARIGEALSTWNDGFISAVNDTAAAAGGRIGQTCQDFVSLFLDRKP</sequence>
<accession>A0A2W7IGP3</accession>
<dbReference type="EMBL" id="QKYU01000010">
    <property type="protein sequence ID" value="PZW45931.1"/>
    <property type="molecule type" value="Genomic_DNA"/>
</dbReference>
<evidence type="ECO:0000313" key="2">
    <source>
        <dbReference type="Proteomes" id="UP000249688"/>
    </source>
</evidence>